<accession>A0A1V8SK32</accession>
<dbReference type="Gene3D" id="3.20.100.30">
    <property type="entry name" value="VTC, catalytic tunnel domain"/>
    <property type="match status" value="1"/>
</dbReference>
<dbReference type="InterPro" id="IPR018966">
    <property type="entry name" value="VTC_domain"/>
</dbReference>
<dbReference type="Pfam" id="PF09359">
    <property type="entry name" value="VTC"/>
    <property type="match status" value="1"/>
</dbReference>
<dbReference type="FunFam" id="3.20.100.30:FF:000002">
    <property type="entry name" value="Vacuolar transporter chaperone"/>
    <property type="match status" value="1"/>
</dbReference>
<keyword evidence="4 7" id="KW-1133">Transmembrane helix</keyword>
<protein>
    <recommendedName>
        <fullName evidence="8">SPX domain-containing protein</fullName>
    </recommendedName>
</protein>
<dbReference type="FunCoup" id="A0A1V8SK32">
    <property type="interactions" value="115"/>
</dbReference>
<keyword evidence="2" id="KW-0926">Vacuole</keyword>
<dbReference type="InterPro" id="IPR042267">
    <property type="entry name" value="VTC_sf"/>
</dbReference>
<dbReference type="CDD" id="cd14480">
    <property type="entry name" value="SPX_VTC2_like"/>
    <property type="match status" value="1"/>
</dbReference>
<name>A0A1V8SK32_9PEZI</name>
<keyword evidence="10" id="KW-1185">Reference proteome</keyword>
<dbReference type="InterPro" id="IPR051572">
    <property type="entry name" value="VTC_Complex_Subunit"/>
</dbReference>
<evidence type="ECO:0000256" key="2">
    <source>
        <dbReference type="ARBA" id="ARBA00022554"/>
    </source>
</evidence>
<organism evidence="9 10">
    <name type="scientific">Cryoendolithus antarcticus</name>
    <dbReference type="NCBI Taxonomy" id="1507870"/>
    <lineage>
        <taxon>Eukaryota</taxon>
        <taxon>Fungi</taxon>
        <taxon>Dikarya</taxon>
        <taxon>Ascomycota</taxon>
        <taxon>Pezizomycotina</taxon>
        <taxon>Dothideomycetes</taxon>
        <taxon>Dothideomycetidae</taxon>
        <taxon>Cladosporiales</taxon>
        <taxon>Cladosporiaceae</taxon>
        <taxon>Cryoendolithus</taxon>
    </lineage>
</organism>
<evidence type="ECO:0000256" key="4">
    <source>
        <dbReference type="ARBA" id="ARBA00022989"/>
    </source>
</evidence>
<keyword evidence="3 7" id="KW-0812">Transmembrane</keyword>
<evidence type="ECO:0000313" key="10">
    <source>
        <dbReference type="Proteomes" id="UP000192596"/>
    </source>
</evidence>
<dbReference type="GO" id="GO:0006799">
    <property type="term" value="P:polyphosphate biosynthetic process"/>
    <property type="evidence" value="ECO:0007669"/>
    <property type="project" value="UniProtKB-ARBA"/>
</dbReference>
<dbReference type="OrthoDB" id="6493944at2759"/>
<evidence type="ECO:0000256" key="6">
    <source>
        <dbReference type="SAM" id="MobiDB-lite"/>
    </source>
</evidence>
<comment type="caution">
    <text evidence="9">The sequence shown here is derived from an EMBL/GenBank/DDBJ whole genome shotgun (WGS) entry which is preliminary data.</text>
</comment>
<evidence type="ECO:0000256" key="1">
    <source>
        <dbReference type="ARBA" id="ARBA00004128"/>
    </source>
</evidence>
<dbReference type="PANTHER" id="PTHR46140">
    <property type="entry name" value="VACUOLAR TRANSPORTER CHAPERONE 1-RELATED"/>
    <property type="match status" value="1"/>
</dbReference>
<dbReference type="PANTHER" id="PTHR46140:SF2">
    <property type="entry name" value="VACUOLAR TRANSPORTER CHAPERONE 3 COMPLEX SUBUNIT 3-RELATED"/>
    <property type="match status" value="1"/>
</dbReference>
<evidence type="ECO:0000256" key="3">
    <source>
        <dbReference type="ARBA" id="ARBA00022692"/>
    </source>
</evidence>
<dbReference type="STRING" id="1507870.A0A1V8SK32"/>
<dbReference type="EMBL" id="NAJO01000039">
    <property type="protein sequence ID" value="OQN99502.1"/>
    <property type="molecule type" value="Genomic_DNA"/>
</dbReference>
<dbReference type="InterPro" id="IPR004331">
    <property type="entry name" value="SPX_dom"/>
</dbReference>
<dbReference type="AlphaFoldDB" id="A0A1V8SK32"/>
<dbReference type="GO" id="GO:0033254">
    <property type="term" value="C:vacuolar transporter chaperone complex"/>
    <property type="evidence" value="ECO:0007669"/>
    <property type="project" value="TreeGrafter"/>
</dbReference>
<feature type="transmembrane region" description="Helical" evidence="7">
    <location>
        <begin position="680"/>
        <end position="698"/>
    </location>
</feature>
<sequence length="798" mass="90080">MRFGRTLEIAVYAPWREQYIDYAKLKKLLREDESAANSPDRQTAEQWTEDDEGDFVAELVNVQLEKVHAFHKETYDQLRERTAKCEQKLDAVAVSPANGAGGKENEEPADGNGNGNGKKPVPSEEEKSKIMKDVLSELDKITKETSELEKYSRINYSGFLKAAKKHDRKRGHAYRVRPLLQVRLAALPFNKEDYSPLLYRLSAMYNFIRQHLDGAETPGMSISEPHSGKEEYTSHRFWVHPENLLEVKTIILRRLPVLVYNPQTTKIAEANQPNPSITSIYFDNPGFSLYTQKVDHGEATSLRLRWYGQLNAKPEIYVEKKTVREDDSASEERLAMKEKYVQQFIKNDYKMDKQIQKLTDRAGASSPEVKNFKTAVDEIQDFIKSNDLQPVLRANYTRTAFQIPGDDRVRVSLDTDLAFIREDAIDTDRPIRDPDSWHRTDIDSNGMEYPFASIRKGEISKFPFALLEIKILSADRKRSAWVKDLMSSHLVKEAPRFSKFVHGVALLFEDYVNTFPFWLSEMETDIRQEPQAAFEEEQAKAQKQRDDEFAVGSFLTTKPSKSSLRSGSKAVLSPVGSPNVSTSFQPKPLDTRKSNLAPVAESQAANTAGEPDDDETGTRGPATSKLTTLFPSFSTSKYARSRRTALPPGVSKPETWIKDSGPVKVEAKVWLANQRTFIKWQHVSVLLGTLGLGLYNAAGVDNNVARGLAVVYTLVAVFAGMWGYFVYMWRVSLIKGRSGKDFDAVAGPVIVCLGLGVALVLNFVFKYRAAIEEREHHHGDLNAVSWNQTAAMPHYGDL</sequence>
<dbReference type="InterPro" id="IPR003807">
    <property type="entry name" value="DUF202"/>
</dbReference>
<proteinExistence type="predicted"/>
<evidence type="ECO:0000256" key="7">
    <source>
        <dbReference type="SAM" id="Phobius"/>
    </source>
</evidence>
<feature type="region of interest" description="Disordered" evidence="6">
    <location>
        <begin position="94"/>
        <end position="129"/>
    </location>
</feature>
<dbReference type="InParanoid" id="A0A1V8SK32"/>
<evidence type="ECO:0000256" key="5">
    <source>
        <dbReference type="ARBA" id="ARBA00023136"/>
    </source>
</evidence>
<feature type="compositionally biased region" description="Polar residues" evidence="6">
    <location>
        <begin position="576"/>
        <end position="585"/>
    </location>
</feature>
<feature type="region of interest" description="Disordered" evidence="6">
    <location>
        <begin position="558"/>
        <end position="627"/>
    </location>
</feature>
<feature type="transmembrane region" description="Helical" evidence="7">
    <location>
        <begin position="745"/>
        <end position="765"/>
    </location>
</feature>
<evidence type="ECO:0000259" key="8">
    <source>
        <dbReference type="PROSITE" id="PS51382"/>
    </source>
</evidence>
<evidence type="ECO:0000313" key="9">
    <source>
        <dbReference type="EMBL" id="OQN99502.1"/>
    </source>
</evidence>
<dbReference type="Pfam" id="PF02656">
    <property type="entry name" value="DUF202"/>
    <property type="match status" value="1"/>
</dbReference>
<keyword evidence="5 7" id="KW-0472">Membrane</keyword>
<feature type="domain" description="SPX" evidence="8">
    <location>
        <begin position="1"/>
        <end position="180"/>
    </location>
</feature>
<dbReference type="Proteomes" id="UP000192596">
    <property type="component" value="Unassembled WGS sequence"/>
</dbReference>
<reference evidence="10" key="1">
    <citation type="submission" date="2017-03" db="EMBL/GenBank/DDBJ databases">
        <title>Genomes of endolithic fungi from Antarctica.</title>
        <authorList>
            <person name="Coleine C."/>
            <person name="Masonjones S."/>
            <person name="Stajich J.E."/>
        </authorList>
    </citation>
    <scope>NUCLEOTIDE SEQUENCE [LARGE SCALE GENOMIC DNA]</scope>
    <source>
        <strain evidence="10">CCFEE 5527</strain>
    </source>
</reference>
<gene>
    <name evidence="9" type="ORF">B0A48_14644</name>
</gene>
<dbReference type="PROSITE" id="PS51382">
    <property type="entry name" value="SPX"/>
    <property type="match status" value="1"/>
</dbReference>
<feature type="transmembrane region" description="Helical" evidence="7">
    <location>
        <begin position="705"/>
        <end position="725"/>
    </location>
</feature>
<comment type="subcellular location">
    <subcellularLocation>
        <location evidence="1">Vacuole membrane</location>
        <topology evidence="1">Multi-pass membrane protein</topology>
    </subcellularLocation>
</comment>
<dbReference type="GO" id="GO:0000329">
    <property type="term" value="C:fungal-type vacuole membrane"/>
    <property type="evidence" value="ECO:0007669"/>
    <property type="project" value="TreeGrafter"/>
</dbReference>